<name>A0ACD0P229_9BASI</name>
<keyword evidence="2" id="KW-1185">Reference proteome</keyword>
<accession>A0ACD0P229</accession>
<proteinExistence type="predicted"/>
<sequence length="1236" mass="137824">MRVAVQSPQIASVTLHKRIPFHLHLYVLPFLTLYPVWAYAYFLRYDEWVRSEEWTFVFTVTLITSHALSFLVTKWSVAAKAKITCLNVSSLEDAEVVRINPHPHKGEGEMVDIHRTVRANMPIEISFIYQADKYILAHPDASASVTDITVSPLINEPTFRRLPYPADFAPPLADFQKSRGLRSDKDVEVALGTFGKNSFDIPMPTFRELFLEHAVAPFFVFQVFCVGLWMLDEYWYYSLFTLFMLVVFECTVVFQRLRTLNEFRTMSIKPYAIWVYRANKWTEVQTTDLLPGDLVSIDRSKDDSATPCDLLLVAGSTIVNEAMLSGESTPLLKESIELREGSDKLDVNGADRNNVVFGGTKVLQTTTPEDDGKYKGLKAPDNGALGIVLRTGFGTSQGQLIRLMVFTNEGRVTANNVESFIFIAFLLVFAIAASAYVWVKGNQMERPKGKLLLDCVLIITSVVPPELPMELSMAVNASLMALAKYAIFCTEPFRIPFAGRVDVCCFDKTGTITGEDLEVQGVALAGSKGELVPLKETSRETTLTLASAHALVLLEDGLVGDPMEKTTLEALNWKLNKGDVITPTDLKEAPYKAQVNVRRRFQFSSALKRMSTVSLVMDQNGSRRTFAAVKGAPETLKTMYRHLPAQYDETYKGFTRRGSRVLALGHKFMDETNANAINNLSRDQVESGLEFAGFLVFHCPLKPDAVSSIKQLNDSSHRCIMITGDNPLTAVHVAGEVEIVDRDVLILDLKEGATSDQELVWRSVDESKIIPVNAQDPIDTSLFKDYDICMTGAALKQYETQPENWNALVQNTWIYARVSPSQKEFILNSLKALGYVTLMAGDGTNDVGALKAANIGVALLDGSPEDLQKIAEHQRNERMKKVYESQLSLTARFNQPPPPVPEALKAIYPDLEKARDEALKKMQSQRTVNPTAKFDFSSITEQMANADLDDGPPQIRLGDASVAAPFTSKLSNVSSVCAIVRQGRCTLVATIQMYKILALNCLIQAYSLSVLYLDGIKFGDYQHTISGMLASVCFLCISRAQPIDKLSKERPVTNIINIYVFGSIITQTALHVATMYYIQMLSKEYERPEDVIDLEAKFSPSLLNTGVYLLGLSQTVSTFAVNYIGRPWRESIRENKYLYYGLMSVGGIAFAGATELFPDLNSWLQLVDLQGGYQTRLVGMMLLDFLGSYALESFWSLFADVKPKSLIVKGSERREARRKALKENLEVLSEAVTKMQ</sequence>
<evidence type="ECO:0000313" key="1">
    <source>
        <dbReference type="EMBL" id="PWN52150.1"/>
    </source>
</evidence>
<reference evidence="1 2" key="1">
    <citation type="journal article" date="2018" name="Mol. Biol. Evol.">
        <title>Broad Genomic Sampling Reveals a Smut Pathogenic Ancestry of the Fungal Clade Ustilaginomycotina.</title>
        <authorList>
            <person name="Kijpornyongpan T."/>
            <person name="Mondo S.J."/>
            <person name="Barry K."/>
            <person name="Sandor L."/>
            <person name="Lee J."/>
            <person name="Lipzen A."/>
            <person name="Pangilinan J."/>
            <person name="LaButti K."/>
            <person name="Hainaut M."/>
            <person name="Henrissat B."/>
            <person name="Grigoriev I.V."/>
            <person name="Spatafora J.W."/>
            <person name="Aime M.C."/>
        </authorList>
    </citation>
    <scope>NUCLEOTIDE SEQUENCE [LARGE SCALE GENOMIC DNA]</scope>
    <source>
        <strain evidence="1 2">SA 807</strain>
    </source>
</reference>
<gene>
    <name evidence="1" type="ORF">IE53DRAFT_327242</name>
</gene>
<dbReference type="EMBL" id="KZ819794">
    <property type="protein sequence ID" value="PWN52150.1"/>
    <property type="molecule type" value="Genomic_DNA"/>
</dbReference>
<evidence type="ECO:0000313" key="2">
    <source>
        <dbReference type="Proteomes" id="UP000245626"/>
    </source>
</evidence>
<dbReference type="Proteomes" id="UP000245626">
    <property type="component" value="Unassembled WGS sequence"/>
</dbReference>
<protein>
    <submittedName>
        <fullName evidence="1">Endoplasmic reticulum Ca-transporting P-type ATPase</fullName>
    </submittedName>
</protein>
<organism evidence="1 2">
    <name type="scientific">Violaceomyces palustris</name>
    <dbReference type="NCBI Taxonomy" id="1673888"/>
    <lineage>
        <taxon>Eukaryota</taxon>
        <taxon>Fungi</taxon>
        <taxon>Dikarya</taxon>
        <taxon>Basidiomycota</taxon>
        <taxon>Ustilaginomycotina</taxon>
        <taxon>Ustilaginomycetes</taxon>
        <taxon>Violaceomycetales</taxon>
        <taxon>Violaceomycetaceae</taxon>
        <taxon>Violaceomyces</taxon>
    </lineage>
</organism>